<sequence>MTESDPGFSQSHAGDVGSRRATVGEPTDHESINVPPTLAGAVQNARDAQEARAPHEEFVPEGPVPDERVGSGEVHQPPEIPGSGKTHRPGRTPGRTAASQEAEDPRETAGFVEGAGRGAPRPVTRRSHGAAGSTSAGTTAAFEEEQVRKDITETRKEIGDTVEAMVNKADVKGRATEVAGAAKDKVAAVAEKMPDQVKEAADKVGAEAKRRPALMIAAAGAVALLVIRRMMRRSRK</sequence>
<accession>A0ABR9K9K7</accession>
<keyword evidence="2" id="KW-1133">Transmembrane helix</keyword>
<dbReference type="EMBL" id="JADBEF010000001">
    <property type="protein sequence ID" value="MBE1558694.1"/>
    <property type="molecule type" value="Genomic_DNA"/>
</dbReference>
<feature type="region of interest" description="Disordered" evidence="1">
    <location>
        <begin position="1"/>
        <end position="157"/>
    </location>
</feature>
<protein>
    <recommendedName>
        <fullName evidence="5">DUF3618 domain-containing protein</fullName>
    </recommendedName>
</protein>
<evidence type="ECO:0000313" key="3">
    <source>
        <dbReference type="EMBL" id="MBE1558694.1"/>
    </source>
</evidence>
<dbReference type="Proteomes" id="UP000661607">
    <property type="component" value="Unassembled WGS sequence"/>
</dbReference>
<feature type="compositionally biased region" description="Polar residues" evidence="1">
    <location>
        <begin position="1"/>
        <end position="12"/>
    </location>
</feature>
<keyword evidence="2" id="KW-0812">Transmembrane</keyword>
<keyword evidence="2" id="KW-0472">Membrane</keyword>
<feature type="compositionally biased region" description="Low complexity" evidence="1">
    <location>
        <begin position="129"/>
        <end position="141"/>
    </location>
</feature>
<keyword evidence="4" id="KW-1185">Reference proteome</keyword>
<comment type="caution">
    <text evidence="3">The sequence shown here is derived from an EMBL/GenBank/DDBJ whole genome shotgun (WGS) entry which is preliminary data.</text>
</comment>
<proteinExistence type="predicted"/>
<feature type="transmembrane region" description="Helical" evidence="2">
    <location>
        <begin position="213"/>
        <end position="231"/>
    </location>
</feature>
<name>A0ABR9K9K7_9ACTN</name>
<evidence type="ECO:0000256" key="2">
    <source>
        <dbReference type="SAM" id="Phobius"/>
    </source>
</evidence>
<feature type="compositionally biased region" description="Basic and acidic residues" evidence="1">
    <location>
        <begin position="145"/>
        <end position="157"/>
    </location>
</feature>
<dbReference type="InterPro" id="IPR022062">
    <property type="entry name" value="DUF3618"/>
</dbReference>
<evidence type="ECO:0008006" key="5">
    <source>
        <dbReference type="Google" id="ProtNLM"/>
    </source>
</evidence>
<gene>
    <name evidence="3" type="ORF">H4W81_001473</name>
</gene>
<dbReference type="Pfam" id="PF12277">
    <property type="entry name" value="DUF3618"/>
    <property type="match status" value="1"/>
</dbReference>
<evidence type="ECO:0000313" key="4">
    <source>
        <dbReference type="Proteomes" id="UP000661607"/>
    </source>
</evidence>
<reference evidence="3 4" key="1">
    <citation type="submission" date="2020-10" db="EMBL/GenBank/DDBJ databases">
        <title>Sequencing the genomes of 1000 actinobacteria strains.</title>
        <authorList>
            <person name="Klenk H.-P."/>
        </authorList>
    </citation>
    <scope>NUCLEOTIDE SEQUENCE [LARGE SCALE GENOMIC DNA]</scope>
    <source>
        <strain evidence="3 4">DSM 43748</strain>
    </source>
</reference>
<evidence type="ECO:0000256" key="1">
    <source>
        <dbReference type="SAM" id="MobiDB-lite"/>
    </source>
</evidence>
<dbReference type="RefSeq" id="WP_192774078.1">
    <property type="nucleotide sequence ID" value="NZ_BAAASY010000003.1"/>
</dbReference>
<organism evidence="3 4">
    <name type="scientific">Nonomuraea africana</name>
    <dbReference type="NCBI Taxonomy" id="46171"/>
    <lineage>
        <taxon>Bacteria</taxon>
        <taxon>Bacillati</taxon>
        <taxon>Actinomycetota</taxon>
        <taxon>Actinomycetes</taxon>
        <taxon>Streptosporangiales</taxon>
        <taxon>Streptosporangiaceae</taxon>
        <taxon>Nonomuraea</taxon>
    </lineage>
</organism>
<feature type="compositionally biased region" description="Basic and acidic residues" evidence="1">
    <location>
        <begin position="47"/>
        <end position="58"/>
    </location>
</feature>